<comment type="caution">
    <text evidence="1">The sequence shown here is derived from an EMBL/GenBank/DDBJ whole genome shotgun (WGS) entry which is preliminary data.</text>
</comment>
<accession>A0A2W2DQG4</accession>
<sequence length="127" mass="13921">MEVNMGKHSIKRGLRVAECGPNGACYDGEDRCVHCREHIADPHAPRCVHAGEPADECDARPMVVSQAVIELRSEDNGVEEMRRAVEVLLREGFDVRGPAVAVHRKSDADPAQGWGEWIGVVTVPQRA</sequence>
<proteinExistence type="predicted"/>
<name>A0A2W2DQG4_9ACTN</name>
<protein>
    <submittedName>
        <fullName evidence="1">Uncharacterized protein</fullName>
    </submittedName>
</protein>
<dbReference type="AlphaFoldDB" id="A0A2W2DQG4"/>
<dbReference type="EMBL" id="POTX01000024">
    <property type="protein sequence ID" value="PZF99406.1"/>
    <property type="molecule type" value="Genomic_DNA"/>
</dbReference>
<dbReference type="Proteomes" id="UP000248627">
    <property type="component" value="Unassembled WGS sequence"/>
</dbReference>
<keyword evidence="2" id="KW-1185">Reference proteome</keyword>
<evidence type="ECO:0000313" key="2">
    <source>
        <dbReference type="Proteomes" id="UP000248627"/>
    </source>
</evidence>
<evidence type="ECO:0000313" key="1">
    <source>
        <dbReference type="EMBL" id="PZF99406.1"/>
    </source>
</evidence>
<gene>
    <name evidence="1" type="ORF">C1I93_05980</name>
</gene>
<organism evidence="1 2">
    <name type="scientific">Micromonospora endophytica</name>
    <dbReference type="NCBI Taxonomy" id="515350"/>
    <lineage>
        <taxon>Bacteria</taxon>
        <taxon>Bacillati</taxon>
        <taxon>Actinomycetota</taxon>
        <taxon>Actinomycetes</taxon>
        <taxon>Micromonosporales</taxon>
        <taxon>Micromonosporaceae</taxon>
        <taxon>Micromonospora</taxon>
    </lineage>
</organism>
<reference evidence="1 2" key="1">
    <citation type="submission" date="2018-01" db="EMBL/GenBank/DDBJ databases">
        <title>Draft genome sequence of Jishengella endophytica.</title>
        <authorList>
            <person name="Sahin N."/>
            <person name="Ay H."/>
            <person name="Saygin H."/>
        </authorList>
    </citation>
    <scope>NUCLEOTIDE SEQUENCE [LARGE SCALE GENOMIC DNA]</scope>
    <source>
        <strain evidence="1 2">DSM 45430</strain>
    </source>
</reference>